<dbReference type="Pfam" id="PF01121">
    <property type="entry name" value="CoaE"/>
    <property type="match status" value="1"/>
</dbReference>
<dbReference type="NCBIfam" id="TIGR00152">
    <property type="entry name" value="dephospho-CoA kinase"/>
    <property type="match status" value="1"/>
</dbReference>
<evidence type="ECO:0000313" key="8">
    <source>
        <dbReference type="Proteomes" id="UP000295689"/>
    </source>
</evidence>
<evidence type="ECO:0000256" key="2">
    <source>
        <dbReference type="ARBA" id="ARBA00022741"/>
    </source>
</evidence>
<dbReference type="Proteomes" id="UP000295689">
    <property type="component" value="Unassembled WGS sequence"/>
</dbReference>
<evidence type="ECO:0000256" key="4">
    <source>
        <dbReference type="ARBA" id="ARBA00022993"/>
    </source>
</evidence>
<evidence type="ECO:0000313" key="7">
    <source>
        <dbReference type="EMBL" id="TCN24471.1"/>
    </source>
</evidence>
<dbReference type="PROSITE" id="PS51219">
    <property type="entry name" value="DPCK"/>
    <property type="match status" value="1"/>
</dbReference>
<keyword evidence="2 5" id="KW-0547">Nucleotide-binding</keyword>
<organism evidence="7 8">
    <name type="scientific">Mesobacillus foraminis</name>
    <dbReference type="NCBI Taxonomy" id="279826"/>
    <lineage>
        <taxon>Bacteria</taxon>
        <taxon>Bacillati</taxon>
        <taxon>Bacillota</taxon>
        <taxon>Bacilli</taxon>
        <taxon>Bacillales</taxon>
        <taxon>Bacillaceae</taxon>
        <taxon>Mesobacillus</taxon>
    </lineage>
</organism>
<reference evidence="7 8" key="1">
    <citation type="journal article" date="2015" name="Stand. Genomic Sci.">
        <title>Genomic Encyclopedia of Bacterial and Archaeal Type Strains, Phase III: the genomes of soil and plant-associated and newly described type strains.</title>
        <authorList>
            <person name="Whitman W.B."/>
            <person name="Woyke T."/>
            <person name="Klenk H.P."/>
            <person name="Zhou Y."/>
            <person name="Lilburn T.G."/>
            <person name="Beck B.J."/>
            <person name="De Vos P."/>
            <person name="Vandamme P."/>
            <person name="Eisen J.A."/>
            <person name="Garrity G."/>
            <person name="Hugenholtz P."/>
            <person name="Kyrpides N.C."/>
        </authorList>
    </citation>
    <scope>NUCLEOTIDE SEQUENCE [LARGE SCALE GENOMIC DNA]</scope>
    <source>
        <strain evidence="7 8">CV53</strain>
    </source>
</reference>
<dbReference type="PANTHER" id="PTHR10695:SF46">
    <property type="entry name" value="BIFUNCTIONAL COENZYME A SYNTHASE-RELATED"/>
    <property type="match status" value="1"/>
</dbReference>
<comment type="caution">
    <text evidence="7">The sequence shown here is derived from an EMBL/GenBank/DDBJ whole genome shotgun (WGS) entry which is preliminary data.</text>
</comment>
<comment type="subcellular location">
    <subcellularLocation>
        <location evidence="5">Cytoplasm</location>
    </subcellularLocation>
</comment>
<evidence type="ECO:0000256" key="3">
    <source>
        <dbReference type="ARBA" id="ARBA00022840"/>
    </source>
</evidence>
<dbReference type="GO" id="GO:0005524">
    <property type="term" value="F:ATP binding"/>
    <property type="evidence" value="ECO:0007669"/>
    <property type="project" value="UniProtKB-UniRule"/>
</dbReference>
<dbReference type="PANTHER" id="PTHR10695">
    <property type="entry name" value="DEPHOSPHO-COA KINASE-RELATED"/>
    <property type="match status" value="1"/>
</dbReference>
<dbReference type="Gene3D" id="3.40.50.300">
    <property type="entry name" value="P-loop containing nucleotide triphosphate hydrolases"/>
    <property type="match status" value="1"/>
</dbReference>
<evidence type="ECO:0000256" key="5">
    <source>
        <dbReference type="HAMAP-Rule" id="MF_00376"/>
    </source>
</evidence>
<dbReference type="CDD" id="cd02022">
    <property type="entry name" value="DPCK"/>
    <property type="match status" value="1"/>
</dbReference>
<protein>
    <recommendedName>
        <fullName evidence="5 6">Dephospho-CoA kinase</fullName>
        <ecNumber evidence="5 6">2.7.1.24</ecNumber>
    </recommendedName>
    <alternativeName>
        <fullName evidence="5">Dephosphocoenzyme A kinase</fullName>
    </alternativeName>
</protein>
<dbReference type="GO" id="GO:0004140">
    <property type="term" value="F:dephospho-CoA kinase activity"/>
    <property type="evidence" value="ECO:0007669"/>
    <property type="project" value="UniProtKB-UniRule"/>
</dbReference>
<dbReference type="RefSeq" id="WP_132007275.1">
    <property type="nucleotide sequence ID" value="NZ_JABUHM010000005.1"/>
</dbReference>
<dbReference type="HAMAP" id="MF_00376">
    <property type="entry name" value="Dephospho_CoA_kinase"/>
    <property type="match status" value="1"/>
</dbReference>
<dbReference type="InterPro" id="IPR027417">
    <property type="entry name" value="P-loop_NTPase"/>
</dbReference>
<keyword evidence="5 7" id="KW-0418">Kinase</keyword>
<dbReference type="FunFam" id="3.40.50.300:FF:000485">
    <property type="entry name" value="Dephospho-CoA kinase CAB5"/>
    <property type="match status" value="1"/>
</dbReference>
<name>A0A4R2BC28_9BACI</name>
<accession>A0A4R2BC28</accession>
<comment type="pathway">
    <text evidence="5">Cofactor biosynthesis; coenzyme A biosynthesis; CoA from (R)-pantothenate: step 5/5.</text>
</comment>
<dbReference type="EMBL" id="SLVV01000007">
    <property type="protein sequence ID" value="TCN24471.1"/>
    <property type="molecule type" value="Genomic_DNA"/>
</dbReference>
<comment type="similarity">
    <text evidence="1 5">Belongs to the CoaE family.</text>
</comment>
<dbReference type="InterPro" id="IPR001977">
    <property type="entry name" value="Depp_CoAkinase"/>
</dbReference>
<keyword evidence="4 5" id="KW-0173">Coenzyme A biosynthesis</keyword>
<dbReference type="EC" id="2.7.1.24" evidence="5 6"/>
<keyword evidence="5" id="KW-0963">Cytoplasm</keyword>
<evidence type="ECO:0000256" key="6">
    <source>
        <dbReference type="NCBIfam" id="TIGR00152"/>
    </source>
</evidence>
<keyword evidence="8" id="KW-1185">Reference proteome</keyword>
<feature type="binding site" evidence="5">
    <location>
        <begin position="12"/>
        <end position="17"/>
    </location>
    <ligand>
        <name>ATP</name>
        <dbReference type="ChEBI" id="CHEBI:30616"/>
    </ligand>
</feature>
<comment type="function">
    <text evidence="5">Catalyzes the phosphorylation of the 3'-hydroxyl group of dephosphocoenzyme A to form coenzyme A.</text>
</comment>
<dbReference type="SUPFAM" id="SSF52540">
    <property type="entry name" value="P-loop containing nucleoside triphosphate hydrolases"/>
    <property type="match status" value="1"/>
</dbReference>
<dbReference type="GO" id="GO:0005737">
    <property type="term" value="C:cytoplasm"/>
    <property type="evidence" value="ECO:0007669"/>
    <property type="project" value="UniProtKB-SubCell"/>
</dbReference>
<dbReference type="UniPathway" id="UPA00241">
    <property type="reaction ID" value="UER00356"/>
</dbReference>
<comment type="catalytic activity">
    <reaction evidence="5">
        <text>3'-dephospho-CoA + ATP = ADP + CoA + H(+)</text>
        <dbReference type="Rhea" id="RHEA:18245"/>
        <dbReference type="ChEBI" id="CHEBI:15378"/>
        <dbReference type="ChEBI" id="CHEBI:30616"/>
        <dbReference type="ChEBI" id="CHEBI:57287"/>
        <dbReference type="ChEBI" id="CHEBI:57328"/>
        <dbReference type="ChEBI" id="CHEBI:456216"/>
        <dbReference type="EC" id="2.7.1.24"/>
    </reaction>
</comment>
<sequence length="202" mass="22631">MSLTIGLTGGIASGKSTVSKMFAQMGITVIDADIEARLAVEKGEKAYNDIVQYFGDEILHQDGSINRAKLGAIVFNNDEKRQALNSFVHPSVRNRMLAKKEQAEKEGEAVIVLDIPLLFESNLQYMADKVILVYVDESTQLQRLMKRNGLSEEEARARISSQMPLKDKIKLADYVIDNNGSVEETGRQLKQILDKWDVERAE</sequence>
<evidence type="ECO:0000256" key="1">
    <source>
        <dbReference type="ARBA" id="ARBA00009018"/>
    </source>
</evidence>
<proteinExistence type="inferred from homology"/>
<keyword evidence="3 5" id="KW-0067">ATP-binding</keyword>
<keyword evidence="5" id="KW-0808">Transferase</keyword>
<dbReference type="AlphaFoldDB" id="A0A4R2BC28"/>
<dbReference type="GO" id="GO:0015937">
    <property type="term" value="P:coenzyme A biosynthetic process"/>
    <property type="evidence" value="ECO:0007669"/>
    <property type="project" value="UniProtKB-UniRule"/>
</dbReference>
<gene>
    <name evidence="5" type="primary">coaE</name>
    <name evidence="7" type="ORF">EV146_107166</name>
</gene>